<feature type="non-terminal residue" evidence="1">
    <location>
        <position position="165"/>
    </location>
</feature>
<sequence length="165" mass="19367">MKWLWRYTSEEGTLWKEVIVAKYGELNPWCTQIVSKPYGRGVWRSIRALWNSMEENVFLKVGNGNKIKFWKDGWIDQIPLSWDLSFRRLLNDWEVDRVASFLGKLGGTNLVTNAPDRVIWKHNKDGKFTVNSAYKKGIQVGVIGYHHHWKSIWRGLIPTKVKCFT</sequence>
<accession>A0AAF0ZR18</accession>
<dbReference type="Proteomes" id="UP001234989">
    <property type="component" value="Chromosome 9"/>
</dbReference>
<reference evidence="1" key="1">
    <citation type="submission" date="2023-08" db="EMBL/GenBank/DDBJ databases">
        <title>A de novo genome assembly of Solanum verrucosum Schlechtendal, a Mexican diploid species geographically isolated from the other diploid A-genome species in potato relatives.</title>
        <authorList>
            <person name="Hosaka K."/>
        </authorList>
    </citation>
    <scope>NUCLEOTIDE SEQUENCE</scope>
    <source>
        <tissue evidence="1">Young leaves</tissue>
    </source>
</reference>
<evidence type="ECO:0000313" key="2">
    <source>
        <dbReference type="Proteomes" id="UP001234989"/>
    </source>
</evidence>
<evidence type="ECO:0000313" key="1">
    <source>
        <dbReference type="EMBL" id="WMV45919.1"/>
    </source>
</evidence>
<dbReference type="EMBL" id="CP133620">
    <property type="protein sequence ID" value="WMV45919.1"/>
    <property type="molecule type" value="Genomic_DNA"/>
</dbReference>
<gene>
    <name evidence="1" type="ORF">MTR67_039304</name>
</gene>
<dbReference type="PANTHER" id="PTHR36617:SF16">
    <property type="entry name" value="OS04G0516500 PROTEIN"/>
    <property type="match status" value="1"/>
</dbReference>
<dbReference type="PANTHER" id="PTHR36617">
    <property type="entry name" value="PROTEIN, PUTATIVE-RELATED"/>
    <property type="match status" value="1"/>
</dbReference>
<proteinExistence type="predicted"/>
<dbReference type="AlphaFoldDB" id="A0AAF0ZR18"/>
<protein>
    <submittedName>
        <fullName evidence="1">Uncharacterized protein</fullName>
    </submittedName>
</protein>
<organism evidence="1 2">
    <name type="scientific">Solanum verrucosum</name>
    <dbReference type="NCBI Taxonomy" id="315347"/>
    <lineage>
        <taxon>Eukaryota</taxon>
        <taxon>Viridiplantae</taxon>
        <taxon>Streptophyta</taxon>
        <taxon>Embryophyta</taxon>
        <taxon>Tracheophyta</taxon>
        <taxon>Spermatophyta</taxon>
        <taxon>Magnoliopsida</taxon>
        <taxon>eudicotyledons</taxon>
        <taxon>Gunneridae</taxon>
        <taxon>Pentapetalae</taxon>
        <taxon>asterids</taxon>
        <taxon>lamiids</taxon>
        <taxon>Solanales</taxon>
        <taxon>Solanaceae</taxon>
        <taxon>Solanoideae</taxon>
        <taxon>Solaneae</taxon>
        <taxon>Solanum</taxon>
    </lineage>
</organism>
<name>A0AAF0ZR18_SOLVR</name>
<keyword evidence="2" id="KW-1185">Reference proteome</keyword>